<evidence type="ECO:0000313" key="1">
    <source>
        <dbReference type="EMBL" id="RZU13572.1"/>
    </source>
</evidence>
<accession>A0A4Q7WT50</accession>
<comment type="caution">
    <text evidence="1">The sequence shown here is derived from an EMBL/GenBank/DDBJ whole genome shotgun (WGS) entry which is preliminary data.</text>
</comment>
<dbReference type="Proteomes" id="UP000292027">
    <property type="component" value="Unassembled WGS sequence"/>
</dbReference>
<dbReference type="EMBL" id="SHKR01000013">
    <property type="protein sequence ID" value="RZU13572.1"/>
    <property type="molecule type" value="Genomic_DNA"/>
</dbReference>
<name>A0A4Q7WT50_9ACTN</name>
<organism evidence="1 2">
    <name type="scientific">Kribbella rubisoli</name>
    <dbReference type="NCBI Taxonomy" id="3075929"/>
    <lineage>
        <taxon>Bacteria</taxon>
        <taxon>Bacillati</taxon>
        <taxon>Actinomycetota</taxon>
        <taxon>Actinomycetes</taxon>
        <taxon>Propionibacteriales</taxon>
        <taxon>Kribbellaceae</taxon>
        <taxon>Kribbella</taxon>
    </lineage>
</organism>
<protein>
    <submittedName>
        <fullName evidence="1">Uncharacterized protein</fullName>
    </submittedName>
</protein>
<evidence type="ECO:0000313" key="2">
    <source>
        <dbReference type="Proteomes" id="UP000292027"/>
    </source>
</evidence>
<keyword evidence="2" id="KW-1185">Reference proteome</keyword>
<reference evidence="1 2" key="1">
    <citation type="journal article" date="2015" name="Stand. Genomic Sci.">
        <title>Genomic Encyclopedia of Bacterial and Archaeal Type Strains, Phase III: the genomes of soil and plant-associated and newly described type strains.</title>
        <authorList>
            <person name="Whitman W.B."/>
            <person name="Woyke T."/>
            <person name="Klenk H.P."/>
            <person name="Zhou Y."/>
            <person name="Lilburn T.G."/>
            <person name="Beck B.J."/>
            <person name="De Vos P."/>
            <person name="Vandamme P."/>
            <person name="Eisen J.A."/>
            <person name="Garrity G."/>
            <person name="Hugenholtz P."/>
            <person name="Kyrpides N.C."/>
        </authorList>
    </citation>
    <scope>NUCLEOTIDE SEQUENCE [LARGE SCALE GENOMIC DNA]</scope>
    <source>
        <strain evidence="1 2">VKM Ac-2540</strain>
    </source>
</reference>
<gene>
    <name evidence="1" type="ORF">EV645_4418</name>
</gene>
<dbReference type="AlphaFoldDB" id="A0A4Q7WT50"/>
<proteinExistence type="predicted"/>
<sequence length="39" mass="4133">MPEVFDDELTDDELDQLEALGAAEDAELILGPATGDKDA</sequence>